<dbReference type="STRING" id="838561.P344_03120"/>
<dbReference type="InterPro" id="IPR050659">
    <property type="entry name" value="Peptidase_M24B"/>
</dbReference>
<dbReference type="KEGG" id="smia:P344_03120"/>
<dbReference type="Proteomes" id="UP000019260">
    <property type="component" value="Chromosome"/>
</dbReference>
<reference evidence="6 7" key="1">
    <citation type="submission" date="2013-09" db="EMBL/GenBank/DDBJ databases">
        <title>Complete genome sequence of Spiroplasma mirum suckling mouse cataract agent.</title>
        <authorList>
            <person name="Landry C.A."/>
            <person name="Bastian F.O."/>
            <person name="Thune R.L."/>
        </authorList>
    </citation>
    <scope>NUCLEOTIDE SEQUENCE [LARGE SCALE GENOMIC DNA]</scope>
    <source>
        <strain evidence="6 7">SMCA</strain>
    </source>
</reference>
<dbReference type="SUPFAM" id="SSF55920">
    <property type="entry name" value="Creatinase/aminopeptidase"/>
    <property type="match status" value="1"/>
</dbReference>
<dbReference type="PANTHER" id="PTHR46112:SF3">
    <property type="entry name" value="AMINOPEPTIDASE YPDF"/>
    <property type="match status" value="1"/>
</dbReference>
<dbReference type="EMBL" id="CP006720">
    <property type="protein sequence ID" value="AHI57968.1"/>
    <property type="molecule type" value="Genomic_DNA"/>
</dbReference>
<dbReference type="PANTHER" id="PTHR46112">
    <property type="entry name" value="AMINOPEPTIDASE"/>
    <property type="match status" value="1"/>
</dbReference>
<gene>
    <name evidence="6" type="ORF">P344_03120</name>
</gene>
<dbReference type="Pfam" id="PF01321">
    <property type="entry name" value="Creatinase_N"/>
    <property type="match status" value="1"/>
</dbReference>
<dbReference type="InterPro" id="IPR000994">
    <property type="entry name" value="Pept_M24"/>
</dbReference>
<sequence length="365" mass="40897">MQKFINIKLDRNAILNKYLTQHNVEAILFHSPVNRLWFSKFASSEGYLLYTKDESILFLDGRYITAGKEHAKNVTRVELMVTNNANGFFGTLSEVLKKRQVKNLAFESDFLVYSYYQMIDKALGDVTLKPVDFTELRTIKDNEEVNLIKKACAIGDTAIANVIKKIKVGMTEREIEQIILNTFIEMGAEQPSFKTIVASGIRGALPHGKASDKVINNNELVTIDFGCIYQGYCSDTTRTIGLGQPSAKMLEIYDVVYQAQKLGIAAVKPGVTTKEIDDICRNYIIEKGYGEYFTHSTGHGLGIEVHEFPRVSPFCNVPLKQGMVITVEPGIYIPDLGGVRIEDDILVTEDGHQLLTEAKRELILV</sequence>
<dbReference type="InterPro" id="IPR000587">
    <property type="entry name" value="Creatinase_N"/>
</dbReference>
<dbReference type="PRINTS" id="PR00599">
    <property type="entry name" value="MAPEPTIDASE"/>
</dbReference>
<dbReference type="Gene3D" id="3.40.350.10">
    <property type="entry name" value="Creatinase/prolidase N-terminal domain"/>
    <property type="match status" value="1"/>
</dbReference>
<feature type="domain" description="Creatinase N-terminal" evidence="5">
    <location>
        <begin position="15"/>
        <end position="132"/>
    </location>
</feature>
<dbReference type="PATRIC" id="fig|838561.3.peg.609"/>
<dbReference type="GO" id="GO:0008235">
    <property type="term" value="F:metalloexopeptidase activity"/>
    <property type="evidence" value="ECO:0007669"/>
    <property type="project" value="UniProtKB-ARBA"/>
</dbReference>
<dbReference type="InterPro" id="IPR001131">
    <property type="entry name" value="Peptidase_M24B_aminopep-P_CS"/>
</dbReference>
<keyword evidence="3" id="KW-0378">Hydrolase</keyword>
<dbReference type="OrthoDB" id="9806388at2"/>
<evidence type="ECO:0000313" key="6">
    <source>
        <dbReference type="EMBL" id="AHI57968.1"/>
    </source>
</evidence>
<evidence type="ECO:0000256" key="2">
    <source>
        <dbReference type="ARBA" id="ARBA00022723"/>
    </source>
</evidence>
<evidence type="ECO:0000256" key="3">
    <source>
        <dbReference type="ARBA" id="ARBA00022801"/>
    </source>
</evidence>
<evidence type="ECO:0000259" key="4">
    <source>
        <dbReference type="Pfam" id="PF00557"/>
    </source>
</evidence>
<evidence type="ECO:0000256" key="1">
    <source>
        <dbReference type="ARBA" id="ARBA00008766"/>
    </source>
</evidence>
<dbReference type="PROSITE" id="PS00491">
    <property type="entry name" value="PROLINE_PEPTIDASE"/>
    <property type="match status" value="1"/>
</dbReference>
<dbReference type="InterPro" id="IPR001714">
    <property type="entry name" value="Pept_M24_MAP"/>
</dbReference>
<dbReference type="CDD" id="cd01092">
    <property type="entry name" value="APP-like"/>
    <property type="match status" value="1"/>
</dbReference>
<dbReference type="InterPro" id="IPR036005">
    <property type="entry name" value="Creatinase/aminopeptidase-like"/>
</dbReference>
<dbReference type="SUPFAM" id="SSF53092">
    <property type="entry name" value="Creatinase/prolidase N-terminal domain"/>
    <property type="match status" value="1"/>
</dbReference>
<organism evidence="6 7">
    <name type="scientific">Spiroplasma mirum ATCC 29335</name>
    <dbReference type="NCBI Taxonomy" id="838561"/>
    <lineage>
        <taxon>Bacteria</taxon>
        <taxon>Bacillati</taxon>
        <taxon>Mycoplasmatota</taxon>
        <taxon>Mollicutes</taxon>
        <taxon>Entomoplasmatales</taxon>
        <taxon>Spiroplasmataceae</taxon>
        <taxon>Spiroplasma</taxon>
    </lineage>
</organism>
<dbReference type="Gene3D" id="3.90.230.10">
    <property type="entry name" value="Creatinase/methionine aminopeptidase superfamily"/>
    <property type="match status" value="1"/>
</dbReference>
<comment type="similarity">
    <text evidence="1">Belongs to the peptidase M24B family.</text>
</comment>
<dbReference type="KEGG" id="smir:SMM_0531"/>
<dbReference type="GO" id="GO:0046872">
    <property type="term" value="F:metal ion binding"/>
    <property type="evidence" value="ECO:0007669"/>
    <property type="project" value="UniProtKB-KW"/>
</dbReference>
<keyword evidence="7" id="KW-1185">Reference proteome</keyword>
<dbReference type="eggNOG" id="COG0006">
    <property type="taxonomic scope" value="Bacteria"/>
</dbReference>
<accession>W0GPF0</accession>
<evidence type="ECO:0000259" key="5">
    <source>
        <dbReference type="Pfam" id="PF01321"/>
    </source>
</evidence>
<proteinExistence type="inferred from homology"/>
<dbReference type="InterPro" id="IPR029149">
    <property type="entry name" value="Creatin/AminoP/Spt16_N"/>
</dbReference>
<dbReference type="RefSeq" id="WP_025317318.1">
    <property type="nucleotide sequence ID" value="NZ_CP002082.1"/>
</dbReference>
<evidence type="ECO:0008006" key="8">
    <source>
        <dbReference type="Google" id="ProtNLM"/>
    </source>
</evidence>
<feature type="domain" description="Peptidase M24" evidence="4">
    <location>
        <begin position="147"/>
        <end position="349"/>
    </location>
</feature>
<dbReference type="GO" id="GO:0004177">
    <property type="term" value="F:aminopeptidase activity"/>
    <property type="evidence" value="ECO:0007669"/>
    <property type="project" value="UniProtKB-ARBA"/>
</dbReference>
<dbReference type="Pfam" id="PF00557">
    <property type="entry name" value="Peptidase_M24"/>
    <property type="match status" value="1"/>
</dbReference>
<dbReference type="HOGENOM" id="CLU_017266_4_2_14"/>
<dbReference type="AlphaFoldDB" id="W0GPF0"/>
<name>W0GPF0_9MOLU</name>
<dbReference type="FunFam" id="3.90.230.10:FF:000014">
    <property type="entry name" value="Aminopeptidase P family protein"/>
    <property type="match status" value="1"/>
</dbReference>
<protein>
    <recommendedName>
        <fullName evidence="8">Xaa-Pro dipeptidase</fullName>
    </recommendedName>
</protein>
<keyword evidence="2" id="KW-0479">Metal-binding</keyword>
<evidence type="ECO:0000313" key="7">
    <source>
        <dbReference type="Proteomes" id="UP000019260"/>
    </source>
</evidence>